<dbReference type="Pfam" id="PF00392">
    <property type="entry name" value="GntR"/>
    <property type="match status" value="1"/>
</dbReference>
<feature type="domain" description="HTH gntR-type" evidence="4">
    <location>
        <begin position="13"/>
        <end position="81"/>
    </location>
</feature>
<dbReference type="Gene3D" id="1.10.10.10">
    <property type="entry name" value="Winged helix-like DNA-binding domain superfamily/Winged helix DNA-binding domain"/>
    <property type="match status" value="1"/>
</dbReference>
<evidence type="ECO:0000256" key="1">
    <source>
        <dbReference type="ARBA" id="ARBA00023015"/>
    </source>
</evidence>
<keyword evidence="3" id="KW-0804">Transcription</keyword>
<gene>
    <name evidence="5" type="ordered locus">AM1_1707</name>
</gene>
<dbReference type="PANTHER" id="PTHR38445">
    <property type="entry name" value="HTH-TYPE TRANSCRIPTIONAL REPRESSOR YTRA"/>
    <property type="match status" value="1"/>
</dbReference>
<protein>
    <submittedName>
        <fullName evidence="5">Transcriptional regulator, GntR family</fullName>
    </submittedName>
</protein>
<dbReference type="STRING" id="329726.AM1_1707"/>
<evidence type="ECO:0000313" key="5">
    <source>
        <dbReference type="EMBL" id="ABW26728.1"/>
    </source>
</evidence>
<dbReference type="EMBL" id="CP000828">
    <property type="protein sequence ID" value="ABW26728.1"/>
    <property type="molecule type" value="Genomic_DNA"/>
</dbReference>
<keyword evidence="1" id="KW-0805">Transcription regulation</keyword>
<evidence type="ECO:0000259" key="4">
    <source>
        <dbReference type="PROSITE" id="PS50949"/>
    </source>
</evidence>
<dbReference type="InterPro" id="IPR036388">
    <property type="entry name" value="WH-like_DNA-bd_sf"/>
</dbReference>
<organism evidence="5 6">
    <name type="scientific">Acaryochloris marina (strain MBIC 11017)</name>
    <dbReference type="NCBI Taxonomy" id="329726"/>
    <lineage>
        <taxon>Bacteria</taxon>
        <taxon>Bacillati</taxon>
        <taxon>Cyanobacteriota</taxon>
        <taxon>Cyanophyceae</taxon>
        <taxon>Acaryochloridales</taxon>
        <taxon>Acaryochloridaceae</taxon>
        <taxon>Acaryochloris</taxon>
    </lineage>
</organism>
<keyword evidence="2" id="KW-0238">DNA-binding</keyword>
<evidence type="ECO:0000256" key="3">
    <source>
        <dbReference type="ARBA" id="ARBA00023163"/>
    </source>
</evidence>
<reference evidence="5 6" key="1">
    <citation type="journal article" date="2008" name="Proc. Natl. Acad. Sci. U.S.A.">
        <title>Niche adaptation and genome expansion in the chlorophyll d-producing cyanobacterium Acaryochloris marina.</title>
        <authorList>
            <person name="Swingley W.D."/>
            <person name="Chen M."/>
            <person name="Cheung P.C."/>
            <person name="Conrad A.L."/>
            <person name="Dejesa L.C."/>
            <person name="Hao J."/>
            <person name="Honchak B.M."/>
            <person name="Karbach L.E."/>
            <person name="Kurdoglu A."/>
            <person name="Lahiri S."/>
            <person name="Mastrian S.D."/>
            <person name="Miyashita H."/>
            <person name="Page L."/>
            <person name="Ramakrishna P."/>
            <person name="Satoh S."/>
            <person name="Sattley W.M."/>
            <person name="Shimada Y."/>
            <person name="Taylor H.L."/>
            <person name="Tomo T."/>
            <person name="Tsuchiya T."/>
            <person name="Wang Z.T."/>
            <person name="Raymond J."/>
            <person name="Mimuro M."/>
            <person name="Blankenship R.E."/>
            <person name="Touchman J.W."/>
        </authorList>
    </citation>
    <scope>NUCLEOTIDE SEQUENCE [LARGE SCALE GENOMIC DNA]</scope>
    <source>
        <strain evidence="6">MBIC 11017</strain>
    </source>
</reference>
<dbReference type="InterPro" id="IPR000524">
    <property type="entry name" value="Tscrpt_reg_HTH_GntR"/>
</dbReference>
<dbReference type="PANTHER" id="PTHR38445:SF9">
    <property type="entry name" value="HTH-TYPE TRANSCRIPTIONAL REPRESSOR YTRA"/>
    <property type="match status" value="1"/>
</dbReference>
<name>B0CB89_ACAM1</name>
<dbReference type="PRINTS" id="PR00035">
    <property type="entry name" value="HTHGNTR"/>
</dbReference>
<dbReference type="OrthoDB" id="9801546at2"/>
<dbReference type="GO" id="GO:0003677">
    <property type="term" value="F:DNA binding"/>
    <property type="evidence" value="ECO:0007669"/>
    <property type="project" value="UniProtKB-KW"/>
</dbReference>
<proteinExistence type="predicted"/>
<dbReference type="InterPro" id="IPR036390">
    <property type="entry name" value="WH_DNA-bd_sf"/>
</dbReference>
<sequence length="338" mass="37654">MMVQFKIQPDSEIPASTQLFNQVCFAIASRQFAPGYRLPSTRQLAMQTGLHRNTISKVYERLENAGFVEAQVGSGIYVRALGQESLPITEEETATPVPELIEQSLDGFLQRGYTLKQVEELFLNAITERLRASTRVIVTVPKHDWGAGEIMVQELQQALSITIQLVALEELSTDLKSRKAATVLTVRYFATQAEEILADVQAKHKDPKAFRIIPIDIYDYSEELELIKALPEGSRLGLVSLSPGTLGVAEVMIYSLRGEDIYVMSAECKDTYKLNAVIRHAQTIICDQASFDPLKAAVIAAEPDLIRLPKLVCCRNYIDPQSIELLQRELGIEDLSNA</sequence>
<keyword evidence="6" id="KW-1185">Reference proteome</keyword>
<dbReference type="AlphaFoldDB" id="B0CB89"/>
<dbReference type="RefSeq" id="WP_012162245.1">
    <property type="nucleotide sequence ID" value="NC_009925.1"/>
</dbReference>
<dbReference type="SMART" id="SM00345">
    <property type="entry name" value="HTH_GNTR"/>
    <property type="match status" value="1"/>
</dbReference>
<dbReference type="Proteomes" id="UP000000268">
    <property type="component" value="Chromosome"/>
</dbReference>
<dbReference type="GO" id="GO:0003700">
    <property type="term" value="F:DNA-binding transcription factor activity"/>
    <property type="evidence" value="ECO:0007669"/>
    <property type="project" value="InterPro"/>
</dbReference>
<accession>B0CB89</accession>
<dbReference type="KEGG" id="amr:AM1_1707"/>
<dbReference type="CDD" id="cd07377">
    <property type="entry name" value="WHTH_GntR"/>
    <property type="match status" value="1"/>
</dbReference>
<dbReference type="PROSITE" id="PS50949">
    <property type="entry name" value="HTH_GNTR"/>
    <property type="match status" value="1"/>
</dbReference>
<dbReference type="HOGENOM" id="CLU_849007_0_0_3"/>
<evidence type="ECO:0000256" key="2">
    <source>
        <dbReference type="ARBA" id="ARBA00023125"/>
    </source>
</evidence>
<evidence type="ECO:0000313" key="6">
    <source>
        <dbReference type="Proteomes" id="UP000000268"/>
    </source>
</evidence>
<dbReference type="eggNOG" id="COG1725">
    <property type="taxonomic scope" value="Bacteria"/>
</dbReference>
<dbReference type="SUPFAM" id="SSF46785">
    <property type="entry name" value="Winged helix' DNA-binding domain"/>
    <property type="match status" value="1"/>
</dbReference>